<evidence type="ECO:0000313" key="1">
    <source>
        <dbReference type="EMBL" id="MBU9697439.1"/>
    </source>
</evidence>
<protein>
    <recommendedName>
        <fullName evidence="3">Bypass of forespore C C-terminal domain-containing protein</fullName>
    </recommendedName>
</protein>
<dbReference type="RefSeq" id="WP_161761492.1">
    <property type="nucleotide sequence ID" value="NZ_JAAATX020000004.1"/>
</dbReference>
<gene>
    <name evidence="1" type="ORF">GU927_006220</name>
</gene>
<evidence type="ECO:0008006" key="3">
    <source>
        <dbReference type="Google" id="ProtNLM"/>
    </source>
</evidence>
<organism evidence="1 2">
    <name type="scientific">Paragemmobacter amnigenus</name>
    <dbReference type="NCBI Taxonomy" id="2852097"/>
    <lineage>
        <taxon>Bacteria</taxon>
        <taxon>Pseudomonadati</taxon>
        <taxon>Pseudomonadota</taxon>
        <taxon>Alphaproteobacteria</taxon>
        <taxon>Rhodobacterales</taxon>
        <taxon>Paracoccaceae</taxon>
        <taxon>Paragemmobacter</taxon>
    </lineage>
</organism>
<dbReference type="EMBL" id="JAAATX020000004">
    <property type="protein sequence ID" value="MBU9697439.1"/>
    <property type="molecule type" value="Genomic_DNA"/>
</dbReference>
<name>A0ABS6J3J1_9RHOB</name>
<sequence length="163" mass="18072">MKRFLLIMVAVVVCLFAGLLAWKQPAPDLTAVKRGNALVEFIESSEPKVTTHASLDQCMLSIEEHFTHGCPPGARYRTLRIEADLTSVSHVILRVFEDQTYMIFAPKGSAVKFRKTMLKCDGDLIEMKSPATLSMLVPKSIEIGNADELSRVVSDCNDLMAQD</sequence>
<dbReference type="Proteomes" id="UP000731907">
    <property type="component" value="Unassembled WGS sequence"/>
</dbReference>
<proteinExistence type="predicted"/>
<comment type="caution">
    <text evidence="1">The sequence shown here is derived from an EMBL/GenBank/DDBJ whole genome shotgun (WGS) entry which is preliminary data.</text>
</comment>
<evidence type="ECO:0000313" key="2">
    <source>
        <dbReference type="Proteomes" id="UP000731907"/>
    </source>
</evidence>
<reference evidence="1 2" key="1">
    <citation type="submission" date="2021-06" db="EMBL/GenBank/DDBJ databases">
        <title>Rhodobacteraceae bacterium strain HSP-20.</title>
        <authorList>
            <person name="Chen W.-M."/>
        </authorList>
    </citation>
    <scope>NUCLEOTIDE SEQUENCE [LARGE SCALE GENOMIC DNA]</scope>
    <source>
        <strain evidence="1 2">HSP-20</strain>
    </source>
</reference>
<keyword evidence="2" id="KW-1185">Reference proteome</keyword>
<accession>A0ABS6J3J1</accession>